<accession>A0A371E7H0</accession>
<evidence type="ECO:0000313" key="2">
    <source>
        <dbReference type="EMBL" id="RDX61981.1"/>
    </source>
</evidence>
<evidence type="ECO:0000256" key="1">
    <source>
        <dbReference type="SAM" id="Phobius"/>
    </source>
</evidence>
<keyword evidence="1" id="KW-1133">Transmembrane helix</keyword>
<dbReference type="AlphaFoldDB" id="A0A371E7H0"/>
<feature type="non-terminal residue" evidence="2">
    <location>
        <position position="1"/>
    </location>
</feature>
<name>A0A371E7H0_MUCPR</name>
<dbReference type="OrthoDB" id="1436656at2759"/>
<dbReference type="EMBL" id="QJKJ01015770">
    <property type="protein sequence ID" value="RDX61981.1"/>
    <property type="molecule type" value="Genomic_DNA"/>
</dbReference>
<sequence length="92" mass="10694">FCKLLVLANVGKNFGDVLTTSTSDEDVGCNFFKWFSYEVVDERGVVIVRHKRKINNLETIVKSTKKSLKLFIDFVLFIINVIFITLLCYLRR</sequence>
<feature type="non-terminal residue" evidence="2">
    <location>
        <position position="92"/>
    </location>
</feature>
<protein>
    <submittedName>
        <fullName evidence="2">Uncharacterized protein</fullName>
    </submittedName>
</protein>
<gene>
    <name evidence="2" type="ORF">CR513_59742</name>
</gene>
<proteinExistence type="predicted"/>
<keyword evidence="3" id="KW-1185">Reference proteome</keyword>
<feature type="transmembrane region" description="Helical" evidence="1">
    <location>
        <begin position="70"/>
        <end position="90"/>
    </location>
</feature>
<reference evidence="2" key="1">
    <citation type="submission" date="2018-05" db="EMBL/GenBank/DDBJ databases">
        <title>Draft genome of Mucuna pruriens seed.</title>
        <authorList>
            <person name="Nnadi N.E."/>
            <person name="Vos R."/>
            <person name="Hasami M.H."/>
            <person name="Devisetty U.K."/>
            <person name="Aguiy J.C."/>
        </authorList>
    </citation>
    <scope>NUCLEOTIDE SEQUENCE [LARGE SCALE GENOMIC DNA]</scope>
    <source>
        <strain evidence="2">JCA_2017</strain>
    </source>
</reference>
<keyword evidence="1" id="KW-0812">Transmembrane</keyword>
<dbReference type="Proteomes" id="UP000257109">
    <property type="component" value="Unassembled WGS sequence"/>
</dbReference>
<keyword evidence="1" id="KW-0472">Membrane</keyword>
<comment type="caution">
    <text evidence="2">The sequence shown here is derived from an EMBL/GenBank/DDBJ whole genome shotgun (WGS) entry which is preliminary data.</text>
</comment>
<evidence type="ECO:0000313" key="3">
    <source>
        <dbReference type="Proteomes" id="UP000257109"/>
    </source>
</evidence>
<organism evidence="2 3">
    <name type="scientific">Mucuna pruriens</name>
    <name type="common">Velvet bean</name>
    <name type="synonym">Dolichos pruriens</name>
    <dbReference type="NCBI Taxonomy" id="157652"/>
    <lineage>
        <taxon>Eukaryota</taxon>
        <taxon>Viridiplantae</taxon>
        <taxon>Streptophyta</taxon>
        <taxon>Embryophyta</taxon>
        <taxon>Tracheophyta</taxon>
        <taxon>Spermatophyta</taxon>
        <taxon>Magnoliopsida</taxon>
        <taxon>eudicotyledons</taxon>
        <taxon>Gunneridae</taxon>
        <taxon>Pentapetalae</taxon>
        <taxon>rosids</taxon>
        <taxon>fabids</taxon>
        <taxon>Fabales</taxon>
        <taxon>Fabaceae</taxon>
        <taxon>Papilionoideae</taxon>
        <taxon>50 kb inversion clade</taxon>
        <taxon>NPAAA clade</taxon>
        <taxon>indigoferoid/millettioid clade</taxon>
        <taxon>Phaseoleae</taxon>
        <taxon>Mucuna</taxon>
    </lineage>
</organism>